<dbReference type="InterPro" id="IPR051798">
    <property type="entry name" value="Class-II_PLP-Dep_Aminotrans"/>
</dbReference>
<dbReference type="Gene3D" id="3.90.1150.10">
    <property type="entry name" value="Aspartate Aminotransferase, domain 1"/>
    <property type="match status" value="1"/>
</dbReference>
<reference evidence="7" key="1">
    <citation type="submission" date="2009-07" db="EMBL/GenBank/DDBJ databases">
        <title>Complete sequence of Geobacter sp. M21.</title>
        <authorList>
            <consortium name="US DOE Joint Genome Institute"/>
            <person name="Lucas S."/>
            <person name="Copeland A."/>
            <person name="Lapidus A."/>
            <person name="Glavina del Rio T."/>
            <person name="Dalin E."/>
            <person name="Tice H."/>
            <person name="Bruce D."/>
            <person name="Goodwin L."/>
            <person name="Pitluck S."/>
            <person name="Saunders E."/>
            <person name="Brettin T."/>
            <person name="Detter J.C."/>
            <person name="Han C."/>
            <person name="Larimer F."/>
            <person name="Land M."/>
            <person name="Hauser L."/>
            <person name="Kyrpides N."/>
            <person name="Ovchinnikova G."/>
            <person name="Lovley D."/>
        </authorList>
    </citation>
    <scope>NUCLEOTIDE SEQUENCE [LARGE SCALE GENOMIC DNA]</scope>
    <source>
        <strain evidence="7">M21</strain>
    </source>
</reference>
<dbReference type="InterPro" id="IPR015424">
    <property type="entry name" value="PyrdxlP-dep_Trfase"/>
</dbReference>
<keyword evidence="7" id="KW-0032">Aminotransferase</keyword>
<name>C6E7V8_GEOSM</name>
<protein>
    <recommendedName>
        <fullName evidence="2">cysteine-S-conjugate beta-lyase</fullName>
        <ecNumber evidence="2">4.4.1.13</ecNumber>
    </recommendedName>
</protein>
<dbReference type="CDD" id="cd00609">
    <property type="entry name" value="AAT_like"/>
    <property type="match status" value="1"/>
</dbReference>
<dbReference type="InterPro" id="IPR015422">
    <property type="entry name" value="PyrdxlP-dep_Trfase_small"/>
</dbReference>
<dbReference type="NCBIfam" id="TIGR04350">
    <property type="entry name" value="C_S_lyase_PatB"/>
    <property type="match status" value="1"/>
</dbReference>
<organism evidence="7">
    <name type="scientific">Geobacter sp. (strain M21)</name>
    <dbReference type="NCBI Taxonomy" id="443144"/>
    <lineage>
        <taxon>Bacteria</taxon>
        <taxon>Pseudomonadati</taxon>
        <taxon>Thermodesulfobacteriota</taxon>
        <taxon>Desulfuromonadia</taxon>
        <taxon>Geobacterales</taxon>
        <taxon>Geobacteraceae</taxon>
        <taxon>Geobacter</taxon>
    </lineage>
</organism>
<dbReference type="EC" id="4.4.1.13" evidence="2"/>
<comment type="cofactor">
    <cofactor evidence="1">
        <name>pyridoxal 5'-phosphate</name>
        <dbReference type="ChEBI" id="CHEBI:597326"/>
    </cofactor>
</comment>
<dbReference type="InterPro" id="IPR027619">
    <property type="entry name" value="C-S_lyase_PatB-like"/>
</dbReference>
<dbReference type="PANTHER" id="PTHR43525">
    <property type="entry name" value="PROTEIN MALY"/>
    <property type="match status" value="1"/>
</dbReference>
<dbReference type="HOGENOM" id="CLU_017584_15_0_7"/>
<dbReference type="eggNOG" id="COG1168">
    <property type="taxonomic scope" value="Bacteria"/>
</dbReference>
<evidence type="ECO:0000256" key="5">
    <source>
        <dbReference type="ARBA" id="ARBA00037974"/>
    </source>
</evidence>
<dbReference type="GO" id="GO:0008483">
    <property type="term" value="F:transaminase activity"/>
    <property type="evidence" value="ECO:0007669"/>
    <property type="project" value="UniProtKB-KW"/>
</dbReference>
<evidence type="ECO:0000256" key="1">
    <source>
        <dbReference type="ARBA" id="ARBA00001933"/>
    </source>
</evidence>
<evidence type="ECO:0000256" key="2">
    <source>
        <dbReference type="ARBA" id="ARBA00012224"/>
    </source>
</evidence>
<comment type="similarity">
    <text evidence="5">Belongs to the class-II pyridoxal-phosphate-dependent aminotransferase family. MalY/PatB cystathionine beta-lyase subfamily.</text>
</comment>
<dbReference type="KEGG" id="gem:GM21_0054"/>
<dbReference type="Gene3D" id="3.40.640.10">
    <property type="entry name" value="Type I PLP-dependent aspartate aminotransferase-like (Major domain)"/>
    <property type="match status" value="1"/>
</dbReference>
<dbReference type="OrthoDB" id="9803354at2"/>
<dbReference type="PANTHER" id="PTHR43525:SF1">
    <property type="entry name" value="PROTEIN MALY"/>
    <property type="match status" value="1"/>
</dbReference>
<dbReference type="InterPro" id="IPR004839">
    <property type="entry name" value="Aminotransferase_I/II_large"/>
</dbReference>
<dbReference type="Pfam" id="PF00155">
    <property type="entry name" value="Aminotran_1_2"/>
    <property type="match status" value="1"/>
</dbReference>
<dbReference type="AlphaFoldDB" id="C6E7V8"/>
<dbReference type="InterPro" id="IPR015421">
    <property type="entry name" value="PyrdxlP-dep_Trfase_major"/>
</dbReference>
<keyword evidence="4" id="KW-0456">Lyase</keyword>
<dbReference type="GO" id="GO:0047804">
    <property type="term" value="F:cysteine-S-conjugate beta-lyase activity"/>
    <property type="evidence" value="ECO:0007669"/>
    <property type="project" value="UniProtKB-EC"/>
</dbReference>
<sequence>MTKKFDFDEIIDRRGTSSEKWDKYRDRDVIPLWVADMDFRSPPAVIEALHERVSHGVFGYTAPSQSLIEAVLQSLRDEFGWQVAKEWIVWLPGLVTGLNVSCRAVGAAGDDVITLTPVYPPFMSAPPLSGRNAVNVPLRCEEGRWSFSVEDLERAVTPATKQLLLCSPHNPVGRVWSREELTQLAQFAQRHDLVICSDEIHAGLVLEKGVRHIPLATLSPEISGRTITLLAPSKTFNVPGLGCSFAVISDDTLRRAFKKAMGRIVPHVNLLGYTAAEAAYRHGEEWRQELIAYLRGNRDLVAREVARMPGLTVAQVEATYLSWIDLRETGIADPVAFFEEAGVGLSGGADFGLPGYVRLNFGCRRELLVEALRRMRVALEAQTGNLNVQGYL</sequence>
<evidence type="ECO:0000313" key="7">
    <source>
        <dbReference type="EMBL" id="ACT16141.1"/>
    </source>
</evidence>
<feature type="domain" description="Aminotransferase class I/classII large" evidence="6">
    <location>
        <begin position="28"/>
        <end position="374"/>
    </location>
</feature>
<accession>C6E7V8</accession>
<gene>
    <name evidence="7" type="ordered locus">GM21_0054</name>
</gene>
<dbReference type="GO" id="GO:0030170">
    <property type="term" value="F:pyridoxal phosphate binding"/>
    <property type="evidence" value="ECO:0007669"/>
    <property type="project" value="InterPro"/>
</dbReference>
<dbReference type="EMBL" id="CP001661">
    <property type="protein sequence ID" value="ACT16141.1"/>
    <property type="molecule type" value="Genomic_DNA"/>
</dbReference>
<proteinExistence type="inferred from homology"/>
<keyword evidence="3" id="KW-0663">Pyridoxal phosphate</keyword>
<keyword evidence="7" id="KW-0808">Transferase</keyword>
<evidence type="ECO:0000259" key="6">
    <source>
        <dbReference type="Pfam" id="PF00155"/>
    </source>
</evidence>
<evidence type="ECO:0000256" key="3">
    <source>
        <dbReference type="ARBA" id="ARBA00022898"/>
    </source>
</evidence>
<dbReference type="STRING" id="443144.GM21_0054"/>
<dbReference type="SUPFAM" id="SSF53383">
    <property type="entry name" value="PLP-dependent transferases"/>
    <property type="match status" value="1"/>
</dbReference>
<evidence type="ECO:0000256" key="4">
    <source>
        <dbReference type="ARBA" id="ARBA00023239"/>
    </source>
</evidence>